<keyword evidence="3" id="KW-1185">Reference proteome</keyword>
<reference evidence="2" key="2">
    <citation type="submission" date="2023-06" db="EMBL/GenBank/DDBJ databases">
        <title>Black Yeasts Isolated from many extreme environments.</title>
        <authorList>
            <person name="Coleine C."/>
            <person name="Stajich J.E."/>
            <person name="Selbmann L."/>
        </authorList>
    </citation>
    <scope>NUCLEOTIDE SEQUENCE</scope>
    <source>
        <strain evidence="2">CCFEE 5200</strain>
    </source>
</reference>
<dbReference type="Proteomes" id="UP001175353">
    <property type="component" value="Unassembled WGS sequence"/>
</dbReference>
<reference evidence="1" key="1">
    <citation type="submission" date="2021-12" db="EMBL/GenBank/DDBJ databases">
        <title>Black yeast isolated from Biological Soil Crust.</title>
        <authorList>
            <person name="Kurbessoian T."/>
        </authorList>
    </citation>
    <scope>NUCLEOTIDE SEQUENCE</scope>
    <source>
        <strain evidence="1">CCFEE 5208</strain>
    </source>
</reference>
<dbReference type="EMBL" id="JASUXU010000067">
    <property type="protein sequence ID" value="KAK0311733.1"/>
    <property type="molecule type" value="Genomic_DNA"/>
</dbReference>
<gene>
    <name evidence="1" type="ORF">LTR82_014105</name>
    <name evidence="2" type="ORF">LTR91_003179</name>
</gene>
<protein>
    <submittedName>
        <fullName evidence="2">Uncharacterized protein</fullName>
    </submittedName>
</protein>
<dbReference type="EMBL" id="JAUJLE010000016">
    <property type="protein sequence ID" value="KAK1008111.1"/>
    <property type="molecule type" value="Genomic_DNA"/>
</dbReference>
<organism evidence="2 3">
    <name type="scientific">Friedmanniomyces endolithicus</name>
    <dbReference type="NCBI Taxonomy" id="329885"/>
    <lineage>
        <taxon>Eukaryota</taxon>
        <taxon>Fungi</taxon>
        <taxon>Dikarya</taxon>
        <taxon>Ascomycota</taxon>
        <taxon>Pezizomycotina</taxon>
        <taxon>Dothideomycetes</taxon>
        <taxon>Dothideomycetidae</taxon>
        <taxon>Mycosphaerellales</taxon>
        <taxon>Teratosphaeriaceae</taxon>
        <taxon>Friedmanniomyces</taxon>
    </lineage>
</organism>
<proteinExistence type="predicted"/>
<evidence type="ECO:0000313" key="3">
    <source>
        <dbReference type="Proteomes" id="UP001175353"/>
    </source>
</evidence>
<comment type="caution">
    <text evidence="2">The sequence shown here is derived from an EMBL/GenBank/DDBJ whole genome shotgun (WGS) entry which is preliminary data.</text>
</comment>
<name>A0AAN6QYX4_9PEZI</name>
<accession>A0AAN6QYX4</accession>
<sequence>MKRKLKRKYKIKIVDTNLFLGLHITNLGYCKIKISQKHYSKEKVKGHSLDQAKTVKYLLDRRYAASGN</sequence>
<evidence type="ECO:0000313" key="2">
    <source>
        <dbReference type="EMBL" id="KAK1008111.1"/>
    </source>
</evidence>
<dbReference type="AlphaFoldDB" id="A0AAN6QYX4"/>
<dbReference type="Proteomes" id="UP001168146">
    <property type="component" value="Unassembled WGS sequence"/>
</dbReference>
<evidence type="ECO:0000313" key="1">
    <source>
        <dbReference type="EMBL" id="KAK0311733.1"/>
    </source>
</evidence>